<feature type="compositionally biased region" description="Polar residues" evidence="1">
    <location>
        <begin position="22"/>
        <end position="31"/>
    </location>
</feature>
<dbReference type="InterPro" id="IPR008727">
    <property type="entry name" value="PAAR_motif"/>
</dbReference>
<evidence type="ECO:0000313" key="3">
    <source>
        <dbReference type="Proteomes" id="UP000092634"/>
    </source>
</evidence>
<name>A0A1E8PMN7_9BURK</name>
<dbReference type="Proteomes" id="UP000092634">
    <property type="component" value="Unassembled WGS sequence"/>
</dbReference>
<dbReference type="Pfam" id="PF05488">
    <property type="entry name" value="PAAR_motif"/>
    <property type="match status" value="1"/>
</dbReference>
<dbReference type="Gene3D" id="2.60.200.60">
    <property type="match status" value="1"/>
</dbReference>
<evidence type="ECO:0000256" key="1">
    <source>
        <dbReference type="SAM" id="MobiDB-lite"/>
    </source>
</evidence>
<gene>
    <name evidence="2" type="ORF">BA896_015810</name>
</gene>
<evidence type="ECO:0000313" key="2">
    <source>
        <dbReference type="EMBL" id="OFJ47521.1"/>
    </source>
</evidence>
<reference evidence="2 3" key="1">
    <citation type="submission" date="2016-10" db="EMBL/GenBank/DDBJ databases">
        <title>Updated version of Genome Assembly of Janthinobacterium lividum ERGS5:01.</title>
        <authorList>
            <person name="Kumar R."/>
            <person name="Acharya V."/>
            <person name="Singh D."/>
        </authorList>
    </citation>
    <scope>NUCLEOTIDE SEQUENCE [LARGE SCALE GENOMIC DNA]</scope>
    <source>
        <strain evidence="2 3">ERGS5:01</strain>
    </source>
</reference>
<comment type="caution">
    <text evidence="2">The sequence shown here is derived from an EMBL/GenBank/DDBJ whole genome shotgun (WGS) entry which is preliminary data.</text>
</comment>
<feature type="region of interest" description="Disordered" evidence="1">
    <location>
        <begin position="1"/>
        <end position="32"/>
    </location>
</feature>
<sequence>MKHAGRGVIRLGDATDHGGKVTSASSGSTVMGKSAALADDTTFCPKCKGSFAITPDGAGAKHMGKPYAYDGDATACGAHLISSL</sequence>
<accession>A0A1E8PMN7</accession>
<dbReference type="EMBL" id="MAQB02000006">
    <property type="protein sequence ID" value="OFJ47521.1"/>
    <property type="molecule type" value="Genomic_DNA"/>
</dbReference>
<dbReference type="CDD" id="cd14744">
    <property type="entry name" value="PAAR_CT_2"/>
    <property type="match status" value="1"/>
</dbReference>
<proteinExistence type="predicted"/>
<organism evidence="2 3">
    <name type="scientific">Janthinobacterium lividum</name>
    <dbReference type="NCBI Taxonomy" id="29581"/>
    <lineage>
        <taxon>Bacteria</taxon>
        <taxon>Pseudomonadati</taxon>
        <taxon>Pseudomonadota</taxon>
        <taxon>Betaproteobacteria</taxon>
        <taxon>Burkholderiales</taxon>
        <taxon>Oxalobacteraceae</taxon>
        <taxon>Janthinobacterium</taxon>
    </lineage>
</organism>
<protein>
    <recommendedName>
        <fullName evidence="4">PAAR domain-containing protein</fullName>
    </recommendedName>
</protein>
<evidence type="ECO:0008006" key="4">
    <source>
        <dbReference type="Google" id="ProtNLM"/>
    </source>
</evidence>
<dbReference type="AlphaFoldDB" id="A0A1E8PMN7"/>